<dbReference type="NCBIfam" id="TIGR02937">
    <property type="entry name" value="sigma70-ECF"/>
    <property type="match status" value="1"/>
</dbReference>
<dbReference type="PANTHER" id="PTHR43133:SF50">
    <property type="entry name" value="ECF RNA POLYMERASE SIGMA FACTOR SIGM"/>
    <property type="match status" value="1"/>
</dbReference>
<dbReference type="Gene3D" id="1.10.1740.10">
    <property type="match status" value="1"/>
</dbReference>
<evidence type="ECO:0000259" key="6">
    <source>
        <dbReference type="Pfam" id="PF04542"/>
    </source>
</evidence>
<dbReference type="InterPro" id="IPR013325">
    <property type="entry name" value="RNA_pol_sigma_r2"/>
</dbReference>
<dbReference type="InterPro" id="IPR036388">
    <property type="entry name" value="WH-like_DNA-bd_sf"/>
</dbReference>
<dbReference type="SUPFAM" id="SSF88659">
    <property type="entry name" value="Sigma3 and sigma4 domains of RNA polymerase sigma factors"/>
    <property type="match status" value="1"/>
</dbReference>
<dbReference type="SUPFAM" id="SSF88946">
    <property type="entry name" value="Sigma2 domain of RNA polymerase sigma factors"/>
    <property type="match status" value="1"/>
</dbReference>
<evidence type="ECO:0000313" key="8">
    <source>
        <dbReference type="EMBL" id="GGM61550.1"/>
    </source>
</evidence>
<dbReference type="InterPro" id="IPR013324">
    <property type="entry name" value="RNA_pol_sigma_r3/r4-like"/>
</dbReference>
<dbReference type="PANTHER" id="PTHR43133">
    <property type="entry name" value="RNA POLYMERASE ECF-TYPE SIGMA FACTO"/>
    <property type="match status" value="1"/>
</dbReference>
<keyword evidence="3" id="KW-0731">Sigma factor</keyword>
<dbReference type="EMBL" id="BMPI01000045">
    <property type="protein sequence ID" value="GGM61550.1"/>
    <property type="molecule type" value="Genomic_DNA"/>
</dbReference>
<comment type="similarity">
    <text evidence="1">Belongs to the sigma-70 factor family. ECF subfamily.</text>
</comment>
<evidence type="ECO:0000313" key="9">
    <source>
        <dbReference type="Proteomes" id="UP000642070"/>
    </source>
</evidence>
<sequence length="176" mass="19577">MQRMARLARDTGMPEPPADFAAFYAAHFQRLAVQLYAYLGDHAEAQDLTQEAFCRALERWPRVGGYADPSAWVRHVAWNLAKSRLRRVQTALRYLAGQRETHVAAPTEDRVALVAARTTLPPAQRRALVLYHLGRLSVAEIAEQEGAAEGTVRSWLTRGRATLAARLSPSEVHHAG</sequence>
<dbReference type="GO" id="GO:0003677">
    <property type="term" value="F:DNA binding"/>
    <property type="evidence" value="ECO:0007669"/>
    <property type="project" value="UniProtKB-KW"/>
</dbReference>
<dbReference type="Pfam" id="PF08281">
    <property type="entry name" value="Sigma70_r4_2"/>
    <property type="match status" value="1"/>
</dbReference>
<dbReference type="Gene3D" id="1.10.10.10">
    <property type="entry name" value="Winged helix-like DNA-binding domain superfamily/Winged helix DNA-binding domain"/>
    <property type="match status" value="1"/>
</dbReference>
<evidence type="ECO:0000256" key="1">
    <source>
        <dbReference type="ARBA" id="ARBA00010641"/>
    </source>
</evidence>
<evidence type="ECO:0000256" key="2">
    <source>
        <dbReference type="ARBA" id="ARBA00023015"/>
    </source>
</evidence>
<dbReference type="Pfam" id="PF04542">
    <property type="entry name" value="Sigma70_r2"/>
    <property type="match status" value="1"/>
</dbReference>
<dbReference type="GO" id="GO:0016987">
    <property type="term" value="F:sigma factor activity"/>
    <property type="evidence" value="ECO:0007669"/>
    <property type="project" value="UniProtKB-KW"/>
</dbReference>
<evidence type="ECO:0000256" key="4">
    <source>
        <dbReference type="ARBA" id="ARBA00023125"/>
    </source>
</evidence>
<dbReference type="Proteomes" id="UP000642070">
    <property type="component" value="Unassembled WGS sequence"/>
</dbReference>
<keyword evidence="5" id="KW-0804">Transcription</keyword>
<evidence type="ECO:0000256" key="5">
    <source>
        <dbReference type="ARBA" id="ARBA00023163"/>
    </source>
</evidence>
<feature type="domain" description="RNA polymerase sigma factor 70 region 4 type 2" evidence="7">
    <location>
        <begin position="118"/>
        <end position="163"/>
    </location>
</feature>
<keyword evidence="9" id="KW-1185">Reference proteome</keyword>
<keyword evidence="4" id="KW-0238">DNA-binding</keyword>
<name>A0A917X3I3_9ACTN</name>
<reference evidence="8" key="2">
    <citation type="submission" date="2020-09" db="EMBL/GenBank/DDBJ databases">
        <authorList>
            <person name="Sun Q."/>
            <person name="Ohkuma M."/>
        </authorList>
    </citation>
    <scope>NUCLEOTIDE SEQUENCE</scope>
    <source>
        <strain evidence="8">JCM 19831</strain>
    </source>
</reference>
<protein>
    <submittedName>
        <fullName evidence="8">RNA polymerase sigma24 factor</fullName>
    </submittedName>
</protein>
<dbReference type="AlphaFoldDB" id="A0A917X3I3"/>
<proteinExistence type="inferred from homology"/>
<comment type="caution">
    <text evidence="8">The sequence shown here is derived from an EMBL/GenBank/DDBJ whole genome shotgun (WGS) entry which is preliminary data.</text>
</comment>
<organism evidence="8 9">
    <name type="scientific">Dactylosporangium sucinum</name>
    <dbReference type="NCBI Taxonomy" id="1424081"/>
    <lineage>
        <taxon>Bacteria</taxon>
        <taxon>Bacillati</taxon>
        <taxon>Actinomycetota</taxon>
        <taxon>Actinomycetes</taxon>
        <taxon>Micromonosporales</taxon>
        <taxon>Micromonosporaceae</taxon>
        <taxon>Dactylosporangium</taxon>
    </lineage>
</organism>
<feature type="domain" description="RNA polymerase sigma-70 region 2" evidence="6">
    <location>
        <begin position="24"/>
        <end position="88"/>
    </location>
</feature>
<evidence type="ECO:0000256" key="3">
    <source>
        <dbReference type="ARBA" id="ARBA00023082"/>
    </source>
</evidence>
<dbReference type="InterPro" id="IPR039425">
    <property type="entry name" value="RNA_pol_sigma-70-like"/>
</dbReference>
<reference evidence="8" key="1">
    <citation type="journal article" date="2014" name="Int. J. Syst. Evol. Microbiol.">
        <title>Complete genome sequence of Corynebacterium casei LMG S-19264T (=DSM 44701T), isolated from a smear-ripened cheese.</title>
        <authorList>
            <consortium name="US DOE Joint Genome Institute (JGI-PGF)"/>
            <person name="Walter F."/>
            <person name="Albersmeier A."/>
            <person name="Kalinowski J."/>
            <person name="Ruckert C."/>
        </authorList>
    </citation>
    <scope>NUCLEOTIDE SEQUENCE</scope>
    <source>
        <strain evidence="8">JCM 19831</strain>
    </source>
</reference>
<gene>
    <name evidence="8" type="ORF">GCM10007977_073750</name>
</gene>
<dbReference type="GO" id="GO:0006352">
    <property type="term" value="P:DNA-templated transcription initiation"/>
    <property type="evidence" value="ECO:0007669"/>
    <property type="project" value="InterPro"/>
</dbReference>
<accession>A0A917X3I3</accession>
<dbReference type="InterPro" id="IPR013249">
    <property type="entry name" value="RNA_pol_sigma70_r4_t2"/>
</dbReference>
<dbReference type="InterPro" id="IPR014284">
    <property type="entry name" value="RNA_pol_sigma-70_dom"/>
</dbReference>
<dbReference type="InterPro" id="IPR007627">
    <property type="entry name" value="RNA_pol_sigma70_r2"/>
</dbReference>
<evidence type="ECO:0000259" key="7">
    <source>
        <dbReference type="Pfam" id="PF08281"/>
    </source>
</evidence>
<keyword evidence="2" id="KW-0805">Transcription regulation</keyword>